<dbReference type="Proteomes" id="UP000297703">
    <property type="component" value="Unassembled WGS sequence"/>
</dbReference>
<reference evidence="1 2" key="2">
    <citation type="submission" date="2019-04" db="EMBL/GenBank/DDBJ databases">
        <title>The genome sequence of big-headed turtle.</title>
        <authorList>
            <person name="Gong S."/>
        </authorList>
    </citation>
    <scope>NUCLEOTIDE SEQUENCE [LARGE SCALE GENOMIC DNA]</scope>
    <source>
        <strain evidence="1">DO16091913</strain>
        <tissue evidence="1">Muscle</tissue>
    </source>
</reference>
<reference evidence="1 2" key="1">
    <citation type="submission" date="2019-04" db="EMBL/GenBank/DDBJ databases">
        <title>Draft genome of the big-headed turtle Platysternon megacephalum.</title>
        <authorList>
            <person name="Gong S."/>
        </authorList>
    </citation>
    <scope>NUCLEOTIDE SEQUENCE [LARGE SCALE GENOMIC DNA]</scope>
    <source>
        <strain evidence="1">DO16091913</strain>
        <tissue evidence="1">Muscle</tissue>
    </source>
</reference>
<protein>
    <submittedName>
        <fullName evidence="1">Radial spoke head 1-like protein</fullName>
    </submittedName>
</protein>
<evidence type="ECO:0000313" key="1">
    <source>
        <dbReference type="EMBL" id="TFK06445.1"/>
    </source>
</evidence>
<organism evidence="1 2">
    <name type="scientific">Platysternon megacephalum</name>
    <name type="common">big-headed turtle</name>
    <dbReference type="NCBI Taxonomy" id="55544"/>
    <lineage>
        <taxon>Eukaryota</taxon>
        <taxon>Metazoa</taxon>
        <taxon>Chordata</taxon>
        <taxon>Craniata</taxon>
        <taxon>Vertebrata</taxon>
        <taxon>Euteleostomi</taxon>
        <taxon>Archelosauria</taxon>
        <taxon>Testudinata</taxon>
        <taxon>Testudines</taxon>
        <taxon>Cryptodira</taxon>
        <taxon>Durocryptodira</taxon>
        <taxon>Testudinoidea</taxon>
        <taxon>Platysternidae</taxon>
        <taxon>Platysternon</taxon>
    </lineage>
</organism>
<sequence length="117" mass="12912">MQSWPVLARQHQEKIFGTKPTVYKIETMLESLCPKRCQQQLTAPGRELWKSKAAIARCHGVKDLFLLQAVPLDGEENLAVGLASILAVGSVFTIGRNLLCLLGGEQGPWGRVKESVR</sequence>
<name>A0A4D9EDA2_9SAUR</name>
<evidence type="ECO:0000313" key="2">
    <source>
        <dbReference type="Proteomes" id="UP000297703"/>
    </source>
</evidence>
<accession>A0A4D9EDA2</accession>
<gene>
    <name evidence="1" type="ORF">DR999_PMT10756</name>
</gene>
<dbReference type="EMBL" id="QXTE01000096">
    <property type="protein sequence ID" value="TFK06445.1"/>
    <property type="molecule type" value="Genomic_DNA"/>
</dbReference>
<dbReference type="AlphaFoldDB" id="A0A4D9EDA2"/>
<proteinExistence type="predicted"/>
<keyword evidence="2" id="KW-1185">Reference proteome</keyword>
<comment type="caution">
    <text evidence="1">The sequence shown here is derived from an EMBL/GenBank/DDBJ whole genome shotgun (WGS) entry which is preliminary data.</text>
</comment>